<feature type="domain" description="Carrier" evidence="8">
    <location>
        <begin position="587"/>
        <end position="663"/>
    </location>
</feature>
<protein>
    <submittedName>
        <fullName evidence="9">Long-chain-fatty-acid--CoA ligase</fullName>
    </submittedName>
</protein>
<reference evidence="9 10" key="1">
    <citation type="submission" date="2015-05" db="EMBL/GenBank/DDBJ databases">
        <authorList>
            <person name="Tang B."/>
            <person name="Yu Y."/>
        </authorList>
    </citation>
    <scope>NUCLEOTIDE SEQUENCE [LARGE SCALE GENOMIC DNA]</scope>
    <source>
        <strain evidence="9 10">DSM 7029</strain>
    </source>
</reference>
<dbReference type="PANTHER" id="PTHR45527">
    <property type="entry name" value="NONRIBOSOMAL PEPTIDE SYNTHETASE"/>
    <property type="match status" value="1"/>
</dbReference>
<dbReference type="Gene3D" id="1.10.1200.10">
    <property type="entry name" value="ACP-like"/>
    <property type="match status" value="2"/>
</dbReference>
<evidence type="ECO:0000259" key="8">
    <source>
        <dbReference type="PROSITE" id="PS50075"/>
    </source>
</evidence>
<evidence type="ECO:0000313" key="10">
    <source>
        <dbReference type="Proteomes" id="UP000035352"/>
    </source>
</evidence>
<dbReference type="Gene3D" id="3.40.50.12780">
    <property type="entry name" value="N-terminal domain of ligase-like"/>
    <property type="match status" value="2"/>
</dbReference>
<dbReference type="GO" id="GO:0071766">
    <property type="term" value="P:Actinobacterium-type cell wall biogenesis"/>
    <property type="evidence" value="ECO:0007669"/>
    <property type="project" value="UniProtKB-ARBA"/>
</dbReference>
<dbReference type="InterPro" id="IPR010071">
    <property type="entry name" value="AA_adenyl_dom"/>
</dbReference>
<evidence type="ECO:0000256" key="6">
    <source>
        <dbReference type="ARBA" id="ARBA00023098"/>
    </source>
</evidence>
<evidence type="ECO:0000313" key="9">
    <source>
        <dbReference type="EMBL" id="AKJ30946.1"/>
    </source>
</evidence>
<evidence type="ECO:0000256" key="7">
    <source>
        <dbReference type="SAM" id="MobiDB-lite"/>
    </source>
</evidence>
<dbReference type="CDD" id="cd05931">
    <property type="entry name" value="FAAL"/>
    <property type="match status" value="1"/>
</dbReference>
<dbReference type="GO" id="GO:0044550">
    <property type="term" value="P:secondary metabolite biosynthetic process"/>
    <property type="evidence" value="ECO:0007669"/>
    <property type="project" value="TreeGrafter"/>
</dbReference>
<dbReference type="PROSITE" id="PS00012">
    <property type="entry name" value="PHOSPHOPANTETHEINE"/>
    <property type="match status" value="1"/>
</dbReference>
<dbReference type="SMART" id="SM00823">
    <property type="entry name" value="PKS_PP"/>
    <property type="match status" value="2"/>
</dbReference>
<evidence type="ECO:0000256" key="4">
    <source>
        <dbReference type="ARBA" id="ARBA00022553"/>
    </source>
</evidence>
<dbReference type="PROSITE" id="PS50075">
    <property type="entry name" value="CARRIER"/>
    <property type="match status" value="2"/>
</dbReference>
<dbReference type="EMBL" id="CP011371">
    <property type="protein sequence ID" value="AKJ30946.1"/>
    <property type="molecule type" value="Genomic_DNA"/>
</dbReference>
<keyword evidence="10" id="KW-1185">Reference proteome</keyword>
<dbReference type="Pfam" id="PF23024">
    <property type="entry name" value="AMP-dom_DIP2-like"/>
    <property type="match status" value="1"/>
</dbReference>
<dbReference type="KEGG" id="pbh:AAW51_4255"/>
<keyword evidence="9" id="KW-0436">Ligase</keyword>
<dbReference type="OrthoDB" id="8826085at2"/>
<dbReference type="GO" id="GO:0008610">
    <property type="term" value="P:lipid biosynthetic process"/>
    <property type="evidence" value="ECO:0007669"/>
    <property type="project" value="InterPro"/>
</dbReference>
<dbReference type="GO" id="GO:0031177">
    <property type="term" value="F:phosphopantetheine binding"/>
    <property type="evidence" value="ECO:0007669"/>
    <property type="project" value="InterPro"/>
</dbReference>
<organism evidence="9 10">
    <name type="scientific">Caldimonas brevitalea</name>
    <dbReference type="NCBI Taxonomy" id="413882"/>
    <lineage>
        <taxon>Bacteria</taxon>
        <taxon>Pseudomonadati</taxon>
        <taxon>Pseudomonadota</taxon>
        <taxon>Betaproteobacteria</taxon>
        <taxon>Burkholderiales</taxon>
        <taxon>Sphaerotilaceae</taxon>
        <taxon>Caldimonas</taxon>
    </lineage>
</organism>
<dbReference type="InterPro" id="IPR045851">
    <property type="entry name" value="AMP-bd_C_sf"/>
</dbReference>
<dbReference type="InterPro" id="IPR020845">
    <property type="entry name" value="AMP-binding_CS"/>
</dbReference>
<evidence type="ECO:0000256" key="1">
    <source>
        <dbReference type="ARBA" id="ARBA00001957"/>
    </source>
</evidence>
<dbReference type="NCBIfam" id="TIGR01733">
    <property type="entry name" value="AA-adenyl-dom"/>
    <property type="match status" value="1"/>
</dbReference>
<evidence type="ECO:0000256" key="3">
    <source>
        <dbReference type="ARBA" id="ARBA00022450"/>
    </source>
</evidence>
<dbReference type="GO" id="GO:0016874">
    <property type="term" value="F:ligase activity"/>
    <property type="evidence" value="ECO:0007669"/>
    <property type="project" value="UniProtKB-KW"/>
</dbReference>
<accession>A0A0G3BUA4</accession>
<evidence type="ECO:0000256" key="5">
    <source>
        <dbReference type="ARBA" id="ARBA00022832"/>
    </source>
</evidence>
<dbReference type="SUPFAM" id="SSF56801">
    <property type="entry name" value="Acetyl-CoA synthetase-like"/>
    <property type="match status" value="2"/>
</dbReference>
<keyword evidence="5" id="KW-0276">Fatty acid metabolism</keyword>
<evidence type="ECO:0000256" key="2">
    <source>
        <dbReference type="ARBA" id="ARBA00006432"/>
    </source>
</evidence>
<dbReference type="GO" id="GO:0006631">
    <property type="term" value="P:fatty acid metabolic process"/>
    <property type="evidence" value="ECO:0007669"/>
    <property type="project" value="UniProtKB-KW"/>
</dbReference>
<keyword evidence="4" id="KW-0597">Phosphoprotein</keyword>
<sequence>MTQPVDSLPNFYSVIRHWAAQAPQRLAFNFLADGDTTEATLTYGELDRRARAVASVLQARGWADAPVLLQYRPGLDFIVAFFGCLYAGSIAVPAYPPTGNRSKSDRLQKLVASCGAVVVLTNNTTRGDLERDLDGAAATLPVVCTDALGDAGADDWRDPQADRQRIAFLQYSSGSTGDPKGVVVTHGNLMHNQATIRAAMGNGDHTVFASWLPLFHDMGLIGNVMQPLYLGVPCHLMPPMAFLQKPLRWLKLISEQRVTCTGGPNFAYDLCVDKISDTERASLDLSSWQVAYNGSEPVRAETLRRFADAYAPHGLAAGALYPCYGLAEGTLFVTGPEPGAGARVLDLDARALESGLVRPAHGDARSSRALTSCGRVWGGQSVLVVDAATRTRCADGQVGEIWLQGESITGGYWQRPDANAQSFATLADAADAGRYCRTGDLGFFSNGELYVTGRLKEMMIVRGRNHYPQDIEHTVQQAWPGFVRGGGAAFVDGEPGRERLVLVQEIARTALRGYQHAQAEELAREAVALHHGLTLSELVPIKPATLAKTSSGKIRRDFMRTAWRQGELTRVDLGLPAGRGESGPAAATLPPHYATLRDALIELDVPATAIDARHTLLQLGLDSLQLVELQSRLARRLGAAPAIETLFRAQSLAALAAELDRVQPVTPSADTQLRTPEVETDTLTPYQWAIWLKQQQTEAPIYNLAVAFEFEPHLDTGRIAAAHAQLLERHRHLRSHVVEGPAGELRWQPLDTPAAARLCALQCERVDGWSETQVDAALAAFRRRPFRLEQEPPLRAWLLERAGRGPLLALCMHHITTDFHGAGALVDELLRSVATPGDVLAPPAPAPHALLAEVATSAPAADEGWLDTLAAADADLDLGLPAPAAPGLLPLASVDRALPGDLVKALRDTARDTGSTLNVLLAAAFAALLHRYTGQDSLCLGMPFSVRPDTLLDWPGNAVNMVPLALRFSDADTLQTLTDQTTHAVAAGLRHRHLPLMQVAEGVRRRQPGRTQLFDAVFICQPERGGARQAAAALLAGSEAWRSSGQWPGLRVRSRQVTASAGQALLTLLVFPHADGARLALEYDPQRLPADFASRVLDHYAGLLRTFVRDPRQPIARADYLSADELALQWQAWNAAGHATPDTVRRTTLVELFQQQVAARPDAVAVLDASGSALRYAELATQARQWCAQLQRLGVGRGDCVGVALPRDRHLPAALLGVLMSGAAYVPLDLDYPAARLHHILDSSGARCVVTVPAQAQRFTASGRPCLFHDSTAASAEVRPVPLSPADPAYVLYTSGSTGQPKGVQVTHGNVVALLAWAYQALDESERARVLASTSVCFDLSVFEFFVPLCGGTTCVVVERILDLIESVPAPVTLINTVPSAIDALVAARAVPDSVLTALVAGEPFRQALVERLYAGSRVRRVLDLYGPTEDTVYSTCAERRPGGRETIGRPLPGTRAYLLDARQQPVPAGLPGELYLAGSGLSLGYRGRDDLTAEAFALPAALAHLEQRVYRTGDIVRYTAGGEIVYLGRRDHQVKVRGYRIELQEVEACLLRGDAVQEAVAHVVPSGQGHATLVAYVVWQGAGDDTVRQRELNAHLARQLPSYMRPSVIVTLAQLPRTLNGKVDRKALPTVQLADSRDATPLQPGLETELAALWGAVLGTTPTQRRDHFIELGGNSLSAVQLRTALKREWALDVPLAALIAVPVLADQAELLREMSARPAAADDTSGAATELEEVEL</sequence>
<dbReference type="GO" id="GO:0043041">
    <property type="term" value="P:amino acid activation for nonribosomal peptide biosynthetic process"/>
    <property type="evidence" value="ECO:0007669"/>
    <property type="project" value="TreeGrafter"/>
</dbReference>
<dbReference type="InterPro" id="IPR000873">
    <property type="entry name" value="AMP-dep_synth/lig_dom"/>
</dbReference>
<dbReference type="InterPro" id="IPR006162">
    <property type="entry name" value="Ppantetheine_attach_site"/>
</dbReference>
<name>A0A0G3BUA4_9BURK</name>
<dbReference type="GO" id="GO:0005737">
    <property type="term" value="C:cytoplasm"/>
    <property type="evidence" value="ECO:0007669"/>
    <property type="project" value="TreeGrafter"/>
</dbReference>
<dbReference type="InterPro" id="IPR023213">
    <property type="entry name" value="CAT-like_dom_sf"/>
</dbReference>
<dbReference type="SUPFAM" id="SSF52777">
    <property type="entry name" value="CoA-dependent acyltransferases"/>
    <property type="match status" value="2"/>
</dbReference>
<dbReference type="Gene3D" id="3.30.300.30">
    <property type="match status" value="2"/>
</dbReference>
<gene>
    <name evidence="9" type="ORF">AAW51_4255</name>
</gene>
<dbReference type="FunFam" id="3.40.50.12780:FF:000013">
    <property type="entry name" value="Long-chain-fatty-acid--AMP ligase FadD32"/>
    <property type="match status" value="1"/>
</dbReference>
<dbReference type="RefSeq" id="WP_047196188.1">
    <property type="nucleotide sequence ID" value="NZ_CP011371.1"/>
</dbReference>
<comment type="cofactor">
    <cofactor evidence="1">
        <name>pantetheine 4'-phosphate</name>
        <dbReference type="ChEBI" id="CHEBI:47942"/>
    </cofactor>
</comment>
<dbReference type="Pfam" id="PF00550">
    <property type="entry name" value="PP-binding"/>
    <property type="match status" value="2"/>
</dbReference>
<dbReference type="SUPFAM" id="SSF47336">
    <property type="entry name" value="ACP-like"/>
    <property type="match status" value="2"/>
</dbReference>
<dbReference type="Pfam" id="PF00501">
    <property type="entry name" value="AMP-binding"/>
    <property type="match status" value="2"/>
</dbReference>
<dbReference type="PROSITE" id="PS00455">
    <property type="entry name" value="AMP_BINDING"/>
    <property type="match status" value="2"/>
</dbReference>
<dbReference type="InterPro" id="IPR001242">
    <property type="entry name" value="Condensation_dom"/>
</dbReference>
<dbReference type="InterPro" id="IPR009081">
    <property type="entry name" value="PP-bd_ACP"/>
</dbReference>
<dbReference type="InterPro" id="IPR025110">
    <property type="entry name" value="AMP-bd_C"/>
</dbReference>
<dbReference type="InterPro" id="IPR036736">
    <property type="entry name" value="ACP-like_sf"/>
</dbReference>
<dbReference type="Pfam" id="PF13193">
    <property type="entry name" value="AMP-binding_C"/>
    <property type="match status" value="1"/>
</dbReference>
<dbReference type="PATRIC" id="fig|413882.6.peg.4449"/>
<dbReference type="Gene3D" id="3.30.559.10">
    <property type="entry name" value="Chloramphenicol acetyltransferase-like domain"/>
    <property type="match status" value="1"/>
</dbReference>
<keyword evidence="3" id="KW-0596">Phosphopantetheine</keyword>
<dbReference type="Proteomes" id="UP000035352">
    <property type="component" value="Chromosome"/>
</dbReference>
<dbReference type="InterPro" id="IPR020806">
    <property type="entry name" value="PKS_PP-bd"/>
</dbReference>
<dbReference type="Pfam" id="PF00668">
    <property type="entry name" value="Condensation"/>
    <property type="match status" value="1"/>
</dbReference>
<dbReference type="InterPro" id="IPR042099">
    <property type="entry name" value="ANL_N_sf"/>
</dbReference>
<dbReference type="STRING" id="413882.AAW51_4255"/>
<proteinExistence type="inferred from homology"/>
<comment type="similarity">
    <text evidence="2">Belongs to the ATP-dependent AMP-binding enzyme family.</text>
</comment>
<dbReference type="Gene3D" id="3.30.559.30">
    <property type="entry name" value="Nonribosomal peptide synthetase, condensation domain"/>
    <property type="match status" value="1"/>
</dbReference>
<dbReference type="PANTHER" id="PTHR45527:SF1">
    <property type="entry name" value="FATTY ACID SYNTHASE"/>
    <property type="match status" value="1"/>
</dbReference>
<feature type="region of interest" description="Disordered" evidence="7">
    <location>
        <begin position="1719"/>
        <end position="1738"/>
    </location>
</feature>
<dbReference type="InterPro" id="IPR040097">
    <property type="entry name" value="FAAL/FAAC"/>
</dbReference>
<keyword evidence="6" id="KW-0443">Lipid metabolism</keyword>
<feature type="domain" description="Carrier" evidence="8">
    <location>
        <begin position="1642"/>
        <end position="1717"/>
    </location>
</feature>